<keyword evidence="3 6" id="KW-0812">Transmembrane</keyword>
<evidence type="ECO:0000256" key="5">
    <source>
        <dbReference type="ARBA" id="ARBA00023136"/>
    </source>
</evidence>
<feature type="transmembrane region" description="Helical" evidence="6">
    <location>
        <begin position="156"/>
        <end position="179"/>
    </location>
</feature>
<feature type="transmembrane region" description="Helical" evidence="6">
    <location>
        <begin position="320"/>
        <end position="341"/>
    </location>
</feature>
<evidence type="ECO:0000256" key="4">
    <source>
        <dbReference type="ARBA" id="ARBA00022989"/>
    </source>
</evidence>
<dbReference type="Proteomes" id="UP000825935">
    <property type="component" value="Chromosome 17"/>
</dbReference>
<dbReference type="PROSITE" id="PS50850">
    <property type="entry name" value="MFS"/>
    <property type="match status" value="1"/>
</dbReference>
<protein>
    <recommendedName>
        <fullName evidence="7">Major facilitator superfamily (MFS) profile domain-containing protein</fullName>
    </recommendedName>
</protein>
<feature type="transmembrane region" description="Helical" evidence="6">
    <location>
        <begin position="207"/>
        <end position="226"/>
    </location>
</feature>
<dbReference type="InterPro" id="IPR005828">
    <property type="entry name" value="MFS_sugar_transport-like"/>
</dbReference>
<dbReference type="EMBL" id="CM035422">
    <property type="protein sequence ID" value="KAH7373280.1"/>
    <property type="molecule type" value="Genomic_DNA"/>
</dbReference>
<feature type="transmembrane region" description="Helical" evidence="6">
    <location>
        <begin position="514"/>
        <end position="535"/>
    </location>
</feature>
<dbReference type="FunFam" id="1.20.1250.20:FF:000232">
    <property type="entry name" value="Organic cation/carnitine transporter 7"/>
    <property type="match status" value="1"/>
</dbReference>
<dbReference type="GO" id="GO:0016020">
    <property type="term" value="C:membrane"/>
    <property type="evidence" value="ECO:0007669"/>
    <property type="project" value="UniProtKB-SubCell"/>
</dbReference>
<feature type="transmembrane region" description="Helical" evidence="6">
    <location>
        <begin position="490"/>
        <end position="508"/>
    </location>
</feature>
<evidence type="ECO:0000313" key="9">
    <source>
        <dbReference type="Proteomes" id="UP000825935"/>
    </source>
</evidence>
<feature type="domain" description="Major facilitator superfamily (MFS) profile" evidence="7">
    <location>
        <begin position="169"/>
        <end position="601"/>
    </location>
</feature>
<feature type="transmembrane region" description="Helical" evidence="6">
    <location>
        <begin position="260"/>
        <end position="281"/>
    </location>
</feature>
<dbReference type="OrthoDB" id="4139357at2759"/>
<dbReference type="GO" id="GO:0022857">
    <property type="term" value="F:transmembrane transporter activity"/>
    <property type="evidence" value="ECO:0007669"/>
    <property type="project" value="InterPro"/>
</dbReference>
<proteinExistence type="predicted"/>
<reference evidence="8" key="1">
    <citation type="submission" date="2021-08" db="EMBL/GenBank/DDBJ databases">
        <title>WGS assembly of Ceratopteris richardii.</title>
        <authorList>
            <person name="Marchant D.B."/>
            <person name="Chen G."/>
            <person name="Jenkins J."/>
            <person name="Shu S."/>
            <person name="Leebens-Mack J."/>
            <person name="Grimwood J."/>
            <person name="Schmutz J."/>
            <person name="Soltis P."/>
            <person name="Soltis D."/>
            <person name="Chen Z.-H."/>
        </authorList>
    </citation>
    <scope>NUCLEOTIDE SEQUENCE</scope>
    <source>
        <strain evidence="8">Whitten #5841</strain>
        <tissue evidence="8">Leaf</tissue>
    </source>
</reference>
<dbReference type="SUPFAM" id="SSF103473">
    <property type="entry name" value="MFS general substrate transporter"/>
    <property type="match status" value="1"/>
</dbReference>
<accession>A0A8T2SZ46</accession>
<keyword evidence="2" id="KW-0813">Transport</keyword>
<name>A0A8T2SZ46_CERRI</name>
<dbReference type="InterPro" id="IPR020846">
    <property type="entry name" value="MFS_dom"/>
</dbReference>
<evidence type="ECO:0000256" key="3">
    <source>
        <dbReference type="ARBA" id="ARBA00022692"/>
    </source>
</evidence>
<feature type="transmembrane region" description="Helical" evidence="6">
    <location>
        <begin position="293"/>
        <end position="314"/>
    </location>
</feature>
<dbReference type="AlphaFoldDB" id="A0A8T2SZ46"/>
<sequence>MATWRVPSSAASSAWIAEKRWKSVPVKAERFPEQCRSFLLHKLCNSFETKEHVNFCQSTTSELIRASDSSRSELNLAASPLGFACFSRKDAIRTKAWSRMMFRGLRRDDANRSSQTCIPHAHDTATAKLCNPNSENASSSLNDAGLIRRKYTVEEAVEWMGFGPFQIWVLVYAGIVWMADAMEMMLLSFVGPAVQKTWNLIPSQESMVTSVVFIGMMIGACFWGAVSDMKGRRPGFLFTALVTFVAGFLSAFSPNYYSLLFLRGMVGVGLAGAAVVTSWFLEFSPTSNRGLWTVLIAMFWTFGAVMEALLAWAVMPSLGWRWLLGISSVPLLMLLVLYPFIPESPRYLIAKGKLSEASEVLKRMAQINKKQLPDGHLYQENIIRKDDGNTNFVNEVVRMVTSLFSSSMIRSTILLWIVFFANAFTYYGLVLLTTQLSGATEICSSTVNAAQSSINSMDMYKNALITSCAEFPGLLISAAIVDRFGRKKSMSLLFAICASSILPLFRPLNTATTTLLLFIARACITGTFTIVYIYAPEVYPTELRATGLGIANACARIGGVLCPIVAVELVKNSQLTLAVGLFVCVSLLGAFSVALLPLETSGRLLTDTVDETTV</sequence>
<keyword evidence="9" id="KW-1185">Reference proteome</keyword>
<dbReference type="PANTHER" id="PTHR23511:SF5">
    <property type="entry name" value="MAJOR FACILITATOR-TYPE TRANSPORTER HXNZ-RELATED"/>
    <property type="match status" value="1"/>
</dbReference>
<evidence type="ECO:0000259" key="7">
    <source>
        <dbReference type="PROSITE" id="PS50850"/>
    </source>
</evidence>
<dbReference type="Gene3D" id="1.20.1250.20">
    <property type="entry name" value="MFS general substrate transporter like domains"/>
    <property type="match status" value="1"/>
</dbReference>
<keyword evidence="5 6" id="KW-0472">Membrane</keyword>
<keyword evidence="4 6" id="KW-1133">Transmembrane helix</keyword>
<comment type="caution">
    <text evidence="8">The sequence shown here is derived from an EMBL/GenBank/DDBJ whole genome shotgun (WGS) entry which is preliminary data.</text>
</comment>
<comment type="subcellular location">
    <subcellularLocation>
        <location evidence="1">Membrane</location>
        <topology evidence="1">Multi-pass membrane protein</topology>
    </subcellularLocation>
</comment>
<feature type="transmembrane region" description="Helical" evidence="6">
    <location>
        <begin position="463"/>
        <end position="481"/>
    </location>
</feature>
<feature type="transmembrane region" description="Helical" evidence="6">
    <location>
        <begin position="413"/>
        <end position="432"/>
    </location>
</feature>
<feature type="transmembrane region" description="Helical" evidence="6">
    <location>
        <begin position="547"/>
        <end position="569"/>
    </location>
</feature>
<organism evidence="8 9">
    <name type="scientific">Ceratopteris richardii</name>
    <name type="common">Triangle waterfern</name>
    <dbReference type="NCBI Taxonomy" id="49495"/>
    <lineage>
        <taxon>Eukaryota</taxon>
        <taxon>Viridiplantae</taxon>
        <taxon>Streptophyta</taxon>
        <taxon>Embryophyta</taxon>
        <taxon>Tracheophyta</taxon>
        <taxon>Polypodiopsida</taxon>
        <taxon>Polypodiidae</taxon>
        <taxon>Polypodiales</taxon>
        <taxon>Pteridineae</taxon>
        <taxon>Pteridaceae</taxon>
        <taxon>Parkerioideae</taxon>
        <taxon>Ceratopteris</taxon>
    </lineage>
</organism>
<dbReference type="PANTHER" id="PTHR23511">
    <property type="entry name" value="SYNAPTIC VESICLE GLYCOPROTEIN 2"/>
    <property type="match status" value="1"/>
</dbReference>
<evidence type="ECO:0000256" key="1">
    <source>
        <dbReference type="ARBA" id="ARBA00004141"/>
    </source>
</evidence>
<feature type="transmembrane region" description="Helical" evidence="6">
    <location>
        <begin position="235"/>
        <end position="254"/>
    </location>
</feature>
<feature type="transmembrane region" description="Helical" evidence="6">
    <location>
        <begin position="575"/>
        <end position="596"/>
    </location>
</feature>
<evidence type="ECO:0000313" key="8">
    <source>
        <dbReference type="EMBL" id="KAH7373280.1"/>
    </source>
</evidence>
<dbReference type="Pfam" id="PF00083">
    <property type="entry name" value="Sugar_tr"/>
    <property type="match status" value="1"/>
</dbReference>
<evidence type="ECO:0000256" key="2">
    <source>
        <dbReference type="ARBA" id="ARBA00022448"/>
    </source>
</evidence>
<dbReference type="InterPro" id="IPR036259">
    <property type="entry name" value="MFS_trans_sf"/>
</dbReference>
<evidence type="ECO:0000256" key="6">
    <source>
        <dbReference type="SAM" id="Phobius"/>
    </source>
</evidence>
<gene>
    <name evidence="8" type="ORF">KP509_17G048000</name>
</gene>